<dbReference type="SUPFAM" id="SSF46689">
    <property type="entry name" value="Homeodomain-like"/>
    <property type="match status" value="1"/>
</dbReference>
<sequence>MGKTIDDYYIIKGLQLYLEGLSYREIERLLGVSHVTVMNWVKKYGVKKLEDIRYHPSYKILSHAELKDFIAEKESIKGHGLIITEVGDKFMVIKWDRFRD</sequence>
<dbReference type="EMBL" id="BHZE01000008">
    <property type="protein sequence ID" value="GCD77566.1"/>
    <property type="molecule type" value="Genomic_DNA"/>
</dbReference>
<proteinExistence type="predicted"/>
<gene>
    <name evidence="1" type="ORF">JCM31826_10480</name>
</gene>
<organism evidence="1 2">
    <name type="scientific">Thermaurantimonas aggregans</name>
    <dbReference type="NCBI Taxonomy" id="2173829"/>
    <lineage>
        <taxon>Bacteria</taxon>
        <taxon>Pseudomonadati</taxon>
        <taxon>Bacteroidota</taxon>
        <taxon>Flavobacteriia</taxon>
        <taxon>Flavobacteriales</taxon>
        <taxon>Schleiferiaceae</taxon>
        <taxon>Thermaurantimonas</taxon>
    </lineage>
</organism>
<reference evidence="1 2" key="1">
    <citation type="submission" date="2018-11" db="EMBL/GenBank/DDBJ databases">
        <title>Schleiferia aggregans sp. nov., a moderately thermophilic heterotrophic bacterium isolated from microbial mats at a terrestrial hot spring.</title>
        <authorList>
            <person name="Iino T."/>
            <person name="Ohkuma M."/>
            <person name="Haruta S."/>
        </authorList>
    </citation>
    <scope>NUCLEOTIDE SEQUENCE [LARGE SCALE GENOMIC DNA]</scope>
    <source>
        <strain evidence="1 2">LA</strain>
    </source>
</reference>
<protein>
    <recommendedName>
        <fullName evidence="3">Transposase</fullName>
    </recommendedName>
</protein>
<comment type="caution">
    <text evidence="1">The sequence shown here is derived from an EMBL/GenBank/DDBJ whole genome shotgun (WGS) entry which is preliminary data.</text>
</comment>
<evidence type="ECO:0000313" key="1">
    <source>
        <dbReference type="EMBL" id="GCD77566.1"/>
    </source>
</evidence>
<name>A0A401XKK8_9FLAO</name>
<evidence type="ECO:0000313" key="2">
    <source>
        <dbReference type="Proteomes" id="UP000286715"/>
    </source>
</evidence>
<keyword evidence="2" id="KW-1185">Reference proteome</keyword>
<accession>A0A401XKK8</accession>
<dbReference type="Gene3D" id="1.10.10.60">
    <property type="entry name" value="Homeodomain-like"/>
    <property type="match status" value="1"/>
</dbReference>
<dbReference type="Proteomes" id="UP000286715">
    <property type="component" value="Unassembled WGS sequence"/>
</dbReference>
<dbReference type="InterPro" id="IPR009057">
    <property type="entry name" value="Homeodomain-like_sf"/>
</dbReference>
<evidence type="ECO:0008006" key="3">
    <source>
        <dbReference type="Google" id="ProtNLM"/>
    </source>
</evidence>
<dbReference type="AlphaFoldDB" id="A0A401XKK8"/>
<dbReference type="Pfam" id="PF13384">
    <property type="entry name" value="HTH_23"/>
    <property type="match status" value="1"/>
</dbReference>